<evidence type="ECO:0000256" key="2">
    <source>
        <dbReference type="SAM" id="SignalP"/>
    </source>
</evidence>
<evidence type="ECO:0000313" key="3">
    <source>
        <dbReference type="EMBL" id="KRT67478.1"/>
    </source>
</evidence>
<dbReference type="AlphaFoldDB" id="A0A0T5ZXP4"/>
<feature type="region of interest" description="Disordered" evidence="1">
    <location>
        <begin position="32"/>
        <end position="66"/>
    </location>
</feature>
<feature type="signal peptide" evidence="2">
    <location>
        <begin position="1"/>
        <end position="26"/>
    </location>
</feature>
<feature type="compositionally biased region" description="Low complexity" evidence="1">
    <location>
        <begin position="41"/>
        <end position="59"/>
    </location>
</feature>
<comment type="caution">
    <text evidence="3">The sequence shown here is derived from an EMBL/GenBank/DDBJ whole genome shotgun (WGS) entry which is preliminary data.</text>
</comment>
<organism evidence="3 4">
    <name type="scientific">candidate division WWE3 bacterium CSP1-7</name>
    <dbReference type="NCBI Taxonomy" id="1576480"/>
    <lineage>
        <taxon>Bacteria</taxon>
        <taxon>Katanobacteria</taxon>
    </lineage>
</organism>
<reference evidence="3 4" key="1">
    <citation type="submission" date="2015-05" db="EMBL/GenBank/DDBJ databases">
        <title>Critical biogeochemical functions in the subsurface are associated with bacteria from new phyla and little studied lineages.</title>
        <authorList>
            <person name="Hug L.A."/>
            <person name="Thomas B.C."/>
            <person name="Sharon I."/>
            <person name="Brown C.T."/>
            <person name="Sharma R."/>
            <person name="Hettich R.L."/>
            <person name="Wilkins M.J."/>
            <person name="Williams K.H."/>
            <person name="Singh A."/>
            <person name="Banfield J.F."/>
        </authorList>
    </citation>
    <scope>NUCLEOTIDE SEQUENCE [LARGE SCALE GENOMIC DNA]</scope>
    <source>
        <strain evidence="3">CSP1-7</strain>
    </source>
</reference>
<proteinExistence type="predicted"/>
<protein>
    <submittedName>
        <fullName evidence="3">Mucin</fullName>
    </submittedName>
</protein>
<gene>
    <name evidence="3" type="ORF">XU08_C0002G0016</name>
</gene>
<accession>A0A0T5ZXP4</accession>
<sequence>MNRKFAIALALVFAVGLVGCTGNVPASATIAPTQEPTESLPPTAVPTEVPTATPTESPTIVPTPKATTEPTVWDIAETMLAECAVWGSDARNTGEYYEKFEEYLGPIVARVREIHPEADFPLEYTANSVRFARADYWISGNDGNNANPFSWMELQYPVSSTSCAGYVLLLENISENFDNDGIFVGEAYLFYEVGGTQPYVLDGELKEVHFTFPPVP</sequence>
<dbReference type="STRING" id="1576480.XU08_C0002G0016"/>
<feature type="chain" id="PRO_5006667495" evidence="2">
    <location>
        <begin position="27"/>
        <end position="216"/>
    </location>
</feature>
<evidence type="ECO:0000313" key="4">
    <source>
        <dbReference type="Proteomes" id="UP000051297"/>
    </source>
</evidence>
<evidence type="ECO:0000256" key="1">
    <source>
        <dbReference type="SAM" id="MobiDB-lite"/>
    </source>
</evidence>
<name>A0A0T5ZXP4_UNCKA</name>
<dbReference type="Proteomes" id="UP000051297">
    <property type="component" value="Unassembled WGS sequence"/>
</dbReference>
<keyword evidence="2" id="KW-0732">Signal</keyword>
<dbReference type="PROSITE" id="PS51257">
    <property type="entry name" value="PROKAR_LIPOPROTEIN"/>
    <property type="match status" value="1"/>
</dbReference>
<dbReference type="EMBL" id="LDXK01000002">
    <property type="protein sequence ID" value="KRT67478.1"/>
    <property type="molecule type" value="Genomic_DNA"/>
</dbReference>